<dbReference type="EMBL" id="RCNU01000002">
    <property type="protein sequence ID" value="RWQ98097.1"/>
    <property type="molecule type" value="Genomic_DNA"/>
</dbReference>
<dbReference type="Gene3D" id="3.30.1870.10">
    <property type="entry name" value="EreA-like, domain 2"/>
    <property type="match status" value="1"/>
</dbReference>
<organism evidence="1 2">
    <name type="scientific">Byssochlamys spectabilis</name>
    <name type="common">Paecilomyces variotii</name>
    <dbReference type="NCBI Taxonomy" id="264951"/>
    <lineage>
        <taxon>Eukaryota</taxon>
        <taxon>Fungi</taxon>
        <taxon>Dikarya</taxon>
        <taxon>Ascomycota</taxon>
        <taxon>Pezizomycotina</taxon>
        <taxon>Eurotiomycetes</taxon>
        <taxon>Eurotiomycetidae</taxon>
        <taxon>Eurotiales</taxon>
        <taxon>Thermoascaceae</taxon>
        <taxon>Paecilomyces</taxon>
    </lineage>
</organism>
<reference evidence="1 2" key="1">
    <citation type="journal article" date="2018" name="Front. Microbiol.">
        <title>Genomic and genetic insights into a cosmopolitan fungus, Paecilomyces variotii (Eurotiales).</title>
        <authorList>
            <person name="Urquhart A.S."/>
            <person name="Mondo S.J."/>
            <person name="Makela M.R."/>
            <person name="Hane J.K."/>
            <person name="Wiebenga A."/>
            <person name="He G."/>
            <person name="Mihaltcheva S."/>
            <person name="Pangilinan J."/>
            <person name="Lipzen A."/>
            <person name="Barry K."/>
            <person name="de Vries R.P."/>
            <person name="Grigoriev I.V."/>
            <person name="Idnurm A."/>
        </authorList>
    </citation>
    <scope>NUCLEOTIDE SEQUENCE [LARGE SCALE GENOMIC DNA]</scope>
    <source>
        <strain evidence="1 2">CBS 101075</strain>
    </source>
</reference>
<dbReference type="InterPro" id="IPR052036">
    <property type="entry name" value="Hydrolase/PRTase-associated"/>
</dbReference>
<proteinExistence type="predicted"/>
<sequence>MRFPALFPMASRVQQLLAAAARPLPDISDPSFGSHFDSFADYKVMLLGDGSHGTSEFYSARAQITKRMIEQHGYNMVAVEADWPDAEVIDRYVRLRPGPKAKMGTGVREEPFKRFPTWMWRNREMQDLVEWMRDRNSKLPAEKRAGFYGLDLYSMGASIRAVVDYLDHVDPEAAKVARRRYGCLQRWVDDPTMYGLASVQGLESCERQVVQMLRELLEKRLLYSADIHDGEEFHSSEQNAFVVRDAEAYYKSMYYSSASSWNLRDTHMFETLRRLLQFKPSDSKAIIWAHNSHCGDARYTAMGSRRNEVNIGQLCREHFGRENVTILGCGTHTGTVAAAHEWDDDMEVMRVNPSRADSWEILAHNTGIPRFFVDLRPKSTDPELRTAMREENLRLERFIGVIYRPDTERISHYSQAYLHNQFDAYIWFDVTKAVQPLEKVQPRTPLGVDETYPFGL</sequence>
<dbReference type="Pfam" id="PF05139">
    <property type="entry name" value="Erythro_esteras"/>
    <property type="match status" value="1"/>
</dbReference>
<dbReference type="GeneID" id="39599210"/>
<dbReference type="PANTHER" id="PTHR31299:SF0">
    <property type="entry name" value="ESTERASE, PUTATIVE (AFU_ORTHOLOGUE AFUA_1G05850)-RELATED"/>
    <property type="match status" value="1"/>
</dbReference>
<dbReference type="GO" id="GO:0046677">
    <property type="term" value="P:response to antibiotic"/>
    <property type="evidence" value="ECO:0007669"/>
    <property type="project" value="InterPro"/>
</dbReference>
<dbReference type="InterPro" id="IPR014622">
    <property type="entry name" value="UCP036794_erythomycin"/>
</dbReference>
<evidence type="ECO:0000313" key="1">
    <source>
        <dbReference type="EMBL" id="RWQ98097.1"/>
    </source>
</evidence>
<dbReference type="PIRSF" id="PIRSF036794">
    <property type="entry name" value="UCP_erythr_ester"/>
    <property type="match status" value="1"/>
</dbReference>
<dbReference type="InterPro" id="IPR007815">
    <property type="entry name" value="Emycin_Estase"/>
</dbReference>
<comment type="caution">
    <text evidence="1">The sequence shown here is derived from an EMBL/GenBank/DDBJ whole genome shotgun (WGS) entry which is preliminary data.</text>
</comment>
<evidence type="ECO:0000313" key="2">
    <source>
        <dbReference type="Proteomes" id="UP000283841"/>
    </source>
</evidence>
<dbReference type="AlphaFoldDB" id="A0A443I227"/>
<dbReference type="Gene3D" id="3.40.1660.10">
    <property type="entry name" value="EreA-like (biosynthetic domain)"/>
    <property type="match status" value="1"/>
</dbReference>
<name>A0A443I227_BYSSP</name>
<keyword evidence="2" id="KW-1185">Reference proteome</keyword>
<protein>
    <submittedName>
        <fullName evidence="1">Putative erythromycin esterase</fullName>
    </submittedName>
</protein>
<dbReference type="VEuPathDB" id="FungiDB:C8Q69DRAFT_457750"/>
<gene>
    <name evidence="1" type="ORF">C8Q69DRAFT_457750</name>
</gene>
<dbReference type="RefSeq" id="XP_028487742.1">
    <property type="nucleotide sequence ID" value="XM_028629933.1"/>
</dbReference>
<dbReference type="PANTHER" id="PTHR31299">
    <property type="entry name" value="ESTERASE, PUTATIVE (AFU_ORTHOLOGUE AFUA_1G05850)-RELATED"/>
    <property type="match status" value="1"/>
</dbReference>
<dbReference type="SUPFAM" id="SSF159501">
    <property type="entry name" value="EreA/ChaN-like"/>
    <property type="match status" value="1"/>
</dbReference>
<dbReference type="Proteomes" id="UP000283841">
    <property type="component" value="Unassembled WGS sequence"/>
</dbReference>
<dbReference type="STRING" id="264951.A0A443I227"/>
<dbReference type="CDD" id="cd14728">
    <property type="entry name" value="Ere-like"/>
    <property type="match status" value="1"/>
</dbReference>
<accession>A0A443I227</accession>